<dbReference type="EMBL" id="JAJEQM010000002">
    <property type="protein sequence ID" value="MCC2209592.1"/>
    <property type="molecule type" value="Genomic_DNA"/>
</dbReference>
<dbReference type="PROSITE" id="PS50995">
    <property type="entry name" value="HTH_MARR_2"/>
    <property type="match status" value="1"/>
</dbReference>
<dbReference type="GO" id="GO:0003677">
    <property type="term" value="F:DNA binding"/>
    <property type="evidence" value="ECO:0007669"/>
    <property type="project" value="UniProtKB-KW"/>
</dbReference>
<accession>A0AAE3DX11</accession>
<evidence type="ECO:0000313" key="3">
    <source>
        <dbReference type="Proteomes" id="UP001198242"/>
    </source>
</evidence>
<dbReference type="GO" id="GO:0006950">
    <property type="term" value="P:response to stress"/>
    <property type="evidence" value="ECO:0007669"/>
    <property type="project" value="TreeGrafter"/>
</dbReference>
<organism evidence="2 3">
    <name type="scientific">Hominilimicola fabiformis</name>
    <dbReference type="NCBI Taxonomy" id="2885356"/>
    <lineage>
        <taxon>Bacteria</taxon>
        <taxon>Bacillati</taxon>
        <taxon>Bacillota</taxon>
        <taxon>Clostridia</taxon>
        <taxon>Eubacteriales</taxon>
        <taxon>Oscillospiraceae</taxon>
        <taxon>Hominilimicola</taxon>
    </lineage>
</organism>
<dbReference type="Gene3D" id="1.10.10.10">
    <property type="entry name" value="Winged helix-like DNA-binding domain superfamily/Winged helix DNA-binding domain"/>
    <property type="match status" value="1"/>
</dbReference>
<evidence type="ECO:0000259" key="1">
    <source>
        <dbReference type="PROSITE" id="PS50995"/>
    </source>
</evidence>
<evidence type="ECO:0000313" key="2">
    <source>
        <dbReference type="EMBL" id="MCC2209592.1"/>
    </source>
</evidence>
<protein>
    <submittedName>
        <fullName evidence="2">Winged helix DNA-binding protein</fullName>
    </submittedName>
</protein>
<keyword evidence="3" id="KW-1185">Reference proteome</keyword>
<dbReference type="SMART" id="SM00347">
    <property type="entry name" value="HTH_MARR"/>
    <property type="match status" value="1"/>
</dbReference>
<dbReference type="InterPro" id="IPR039422">
    <property type="entry name" value="MarR/SlyA-like"/>
</dbReference>
<dbReference type="PANTHER" id="PTHR33164">
    <property type="entry name" value="TRANSCRIPTIONAL REGULATOR, MARR FAMILY"/>
    <property type="match status" value="1"/>
</dbReference>
<dbReference type="Pfam" id="PF13601">
    <property type="entry name" value="HTH_34"/>
    <property type="match status" value="1"/>
</dbReference>
<proteinExistence type="predicted"/>
<keyword evidence="2" id="KW-0238">DNA-binding</keyword>
<dbReference type="InterPro" id="IPR027395">
    <property type="entry name" value="WH_DNA-bd_dom"/>
</dbReference>
<dbReference type="RefSeq" id="WP_308455781.1">
    <property type="nucleotide sequence ID" value="NZ_JAJEQM010000002.1"/>
</dbReference>
<dbReference type="PANTHER" id="PTHR33164:SF43">
    <property type="entry name" value="HTH-TYPE TRANSCRIPTIONAL REPRESSOR YETL"/>
    <property type="match status" value="1"/>
</dbReference>
<feature type="domain" description="HTH marR-type" evidence="1">
    <location>
        <begin position="1"/>
        <end position="144"/>
    </location>
</feature>
<dbReference type="Proteomes" id="UP001198242">
    <property type="component" value="Unassembled WGS sequence"/>
</dbReference>
<gene>
    <name evidence="2" type="ORF">LKE05_02130</name>
</gene>
<name>A0AAE3DX11_9FIRM</name>
<dbReference type="InterPro" id="IPR036388">
    <property type="entry name" value="WH-like_DNA-bd_sf"/>
</dbReference>
<comment type="caution">
    <text evidence="2">The sequence shown here is derived from an EMBL/GenBank/DDBJ whole genome shotgun (WGS) entry which is preliminary data.</text>
</comment>
<dbReference type="InterPro" id="IPR000835">
    <property type="entry name" value="HTH_MarR-typ"/>
</dbReference>
<sequence>MDEEIQKFISIFDPNKRIDFTKVLTNDITRSEYAVLWMYKNMAQNSDVVYVSDIVKKFPASAQALSKHLRTCENKGYIERVNDKVNRRNVMINLTDKGEKVFEITTQEFVLLKNKVFEKIDIDEFREAIKKMFEFREVLSATIDELSKKTGGGENN</sequence>
<dbReference type="GO" id="GO:0003700">
    <property type="term" value="F:DNA-binding transcription factor activity"/>
    <property type="evidence" value="ECO:0007669"/>
    <property type="project" value="InterPro"/>
</dbReference>
<dbReference type="InterPro" id="IPR036390">
    <property type="entry name" value="WH_DNA-bd_sf"/>
</dbReference>
<dbReference type="SUPFAM" id="SSF46785">
    <property type="entry name" value="Winged helix' DNA-binding domain"/>
    <property type="match status" value="1"/>
</dbReference>
<dbReference type="AlphaFoldDB" id="A0AAE3DX11"/>
<reference evidence="2 3" key="1">
    <citation type="submission" date="2021-10" db="EMBL/GenBank/DDBJ databases">
        <title>Anaerobic single-cell dispensing facilitates the cultivation of human gut bacteria.</title>
        <authorList>
            <person name="Afrizal A."/>
        </authorList>
    </citation>
    <scope>NUCLEOTIDE SEQUENCE [LARGE SCALE GENOMIC DNA]</scope>
    <source>
        <strain evidence="2 3">CLA-AA-H232</strain>
    </source>
</reference>